<evidence type="ECO:0000313" key="3">
    <source>
        <dbReference type="Proteomes" id="UP000012065"/>
    </source>
</evidence>
<protein>
    <submittedName>
        <fullName evidence="2">Uncharacterized protein</fullName>
    </submittedName>
</protein>
<feature type="compositionally biased region" description="Basic and acidic residues" evidence="1">
    <location>
        <begin position="216"/>
        <end position="225"/>
    </location>
</feature>
<reference evidence="2 3" key="1">
    <citation type="journal article" date="2013" name="J. Biotechnol.">
        <title>Establishment and interpretation of the genome sequence of the phytopathogenic fungus Rhizoctonia solani AG1-IB isolate 7/3/14.</title>
        <authorList>
            <person name="Wibberg D.W."/>
            <person name="Jelonek L.J."/>
            <person name="Rupp O.R."/>
            <person name="Hennig M.H."/>
            <person name="Eikmeyer F.E."/>
            <person name="Goesmann A.G."/>
            <person name="Hartmann A.H."/>
            <person name="Borriss R.B."/>
            <person name="Grosch R.G."/>
            <person name="Puehler A.P."/>
            <person name="Schlueter A.S."/>
        </authorList>
    </citation>
    <scope>NUCLEOTIDE SEQUENCE [LARGE SCALE GENOMIC DNA]</scope>
    <source>
        <strain evidence="3">AG1-IB / isolate 7/3/14</strain>
    </source>
</reference>
<dbReference type="AlphaFoldDB" id="M5CA89"/>
<evidence type="ECO:0000256" key="1">
    <source>
        <dbReference type="SAM" id="MobiDB-lite"/>
    </source>
</evidence>
<sequence length="225" mass="25388">MTISPGTYTIHDASSGRAIDYGKSTRIGTWDSGYALQNVLSDKYIPTKASGPDTFGVDEGNAGIFNLEHQFRDIYLVKLVGSNVYLDHPYVELEMKYVPVSFAKKDINTIKSSFWRLERISDDIGSTLKPRPGKLLPDHSIFQSDAWDSNLNSLYTDEAHLYTNMIFNMPYTPFTRDQRIVALDWARKLGANNVPTIESLDECERQQGPITGNTNDLDRHGMLTE</sequence>
<evidence type="ECO:0000313" key="2">
    <source>
        <dbReference type="EMBL" id="CCO36928.1"/>
    </source>
</evidence>
<proteinExistence type="predicted"/>
<accession>M5CA89</accession>
<comment type="caution">
    <text evidence="2">The sequence shown here is derived from an EMBL/GenBank/DDBJ whole genome shotgun (WGS) entry which is preliminary data.</text>
</comment>
<dbReference type="HOGENOM" id="CLU_1230648_0_0_1"/>
<feature type="region of interest" description="Disordered" evidence="1">
    <location>
        <begin position="205"/>
        <end position="225"/>
    </location>
</feature>
<gene>
    <name evidence="2" type="ORF">BN14_11076</name>
</gene>
<dbReference type="EMBL" id="CAOJ01016574">
    <property type="protein sequence ID" value="CCO36928.1"/>
    <property type="molecule type" value="Genomic_DNA"/>
</dbReference>
<organism evidence="2 3">
    <name type="scientific">Thanatephorus cucumeris (strain AG1-IB / isolate 7/3/14)</name>
    <name type="common">Lettuce bottom rot fungus</name>
    <name type="synonym">Rhizoctonia solani</name>
    <dbReference type="NCBI Taxonomy" id="1108050"/>
    <lineage>
        <taxon>Eukaryota</taxon>
        <taxon>Fungi</taxon>
        <taxon>Dikarya</taxon>
        <taxon>Basidiomycota</taxon>
        <taxon>Agaricomycotina</taxon>
        <taxon>Agaricomycetes</taxon>
        <taxon>Cantharellales</taxon>
        <taxon>Ceratobasidiaceae</taxon>
        <taxon>Rhizoctonia</taxon>
        <taxon>Rhizoctonia solani AG-1</taxon>
    </lineage>
</organism>
<name>M5CA89_THACB</name>
<dbReference type="Proteomes" id="UP000012065">
    <property type="component" value="Unassembled WGS sequence"/>
</dbReference>